<dbReference type="Proteomes" id="UP000030669">
    <property type="component" value="Unassembled WGS sequence"/>
</dbReference>
<dbReference type="KEGG" id="gtr:GLOTRDRAFT_21123"/>
<dbReference type="RefSeq" id="XP_007870375.1">
    <property type="nucleotide sequence ID" value="XM_007872184.1"/>
</dbReference>
<keyword evidence="2" id="KW-1185">Reference proteome</keyword>
<feature type="non-terminal residue" evidence="1">
    <location>
        <position position="52"/>
    </location>
</feature>
<proteinExistence type="predicted"/>
<dbReference type="HOGENOM" id="CLU_196399_0_0_1"/>
<dbReference type="eggNOG" id="ENOG502SW04">
    <property type="taxonomic scope" value="Eukaryota"/>
</dbReference>
<dbReference type="GeneID" id="19305029"/>
<sequence>HTYLASVSPFTYPGTRAMGALHSTATLSAEGACGLYGLRLMHSRNISLSCFG</sequence>
<evidence type="ECO:0000313" key="2">
    <source>
        <dbReference type="Proteomes" id="UP000030669"/>
    </source>
</evidence>
<protein>
    <submittedName>
        <fullName evidence="1">Uncharacterized protein</fullName>
    </submittedName>
</protein>
<dbReference type="AlphaFoldDB" id="S7REQ0"/>
<evidence type="ECO:0000313" key="1">
    <source>
        <dbReference type="EMBL" id="EPQ50954.1"/>
    </source>
</evidence>
<reference evidence="1 2" key="1">
    <citation type="journal article" date="2012" name="Science">
        <title>The Paleozoic origin of enzymatic lignin decomposition reconstructed from 31 fungal genomes.</title>
        <authorList>
            <person name="Floudas D."/>
            <person name="Binder M."/>
            <person name="Riley R."/>
            <person name="Barry K."/>
            <person name="Blanchette R.A."/>
            <person name="Henrissat B."/>
            <person name="Martinez A.T."/>
            <person name="Otillar R."/>
            <person name="Spatafora J.W."/>
            <person name="Yadav J.S."/>
            <person name="Aerts A."/>
            <person name="Benoit I."/>
            <person name="Boyd A."/>
            <person name="Carlson A."/>
            <person name="Copeland A."/>
            <person name="Coutinho P.M."/>
            <person name="de Vries R.P."/>
            <person name="Ferreira P."/>
            <person name="Findley K."/>
            <person name="Foster B."/>
            <person name="Gaskell J."/>
            <person name="Glotzer D."/>
            <person name="Gorecki P."/>
            <person name="Heitman J."/>
            <person name="Hesse C."/>
            <person name="Hori C."/>
            <person name="Igarashi K."/>
            <person name="Jurgens J.A."/>
            <person name="Kallen N."/>
            <person name="Kersten P."/>
            <person name="Kohler A."/>
            <person name="Kuees U."/>
            <person name="Kumar T.K.A."/>
            <person name="Kuo A."/>
            <person name="LaButti K."/>
            <person name="Larrondo L.F."/>
            <person name="Lindquist E."/>
            <person name="Ling A."/>
            <person name="Lombard V."/>
            <person name="Lucas S."/>
            <person name="Lundell T."/>
            <person name="Martin R."/>
            <person name="McLaughlin D.J."/>
            <person name="Morgenstern I."/>
            <person name="Morin E."/>
            <person name="Murat C."/>
            <person name="Nagy L.G."/>
            <person name="Nolan M."/>
            <person name="Ohm R.A."/>
            <person name="Patyshakuliyeva A."/>
            <person name="Rokas A."/>
            <person name="Ruiz-Duenas F.J."/>
            <person name="Sabat G."/>
            <person name="Salamov A."/>
            <person name="Samejima M."/>
            <person name="Schmutz J."/>
            <person name="Slot J.C."/>
            <person name="St John F."/>
            <person name="Stenlid J."/>
            <person name="Sun H."/>
            <person name="Sun S."/>
            <person name="Syed K."/>
            <person name="Tsang A."/>
            <person name="Wiebenga A."/>
            <person name="Young D."/>
            <person name="Pisabarro A."/>
            <person name="Eastwood D.C."/>
            <person name="Martin F."/>
            <person name="Cullen D."/>
            <person name="Grigoriev I.V."/>
            <person name="Hibbett D.S."/>
        </authorList>
    </citation>
    <scope>NUCLEOTIDE SEQUENCE [LARGE SCALE GENOMIC DNA]</scope>
    <source>
        <strain evidence="1 2">ATCC 11539</strain>
    </source>
</reference>
<accession>S7REQ0</accession>
<feature type="non-terminal residue" evidence="1">
    <location>
        <position position="1"/>
    </location>
</feature>
<name>S7REQ0_GLOTA</name>
<gene>
    <name evidence="1" type="ORF">GLOTRDRAFT_21123</name>
</gene>
<dbReference type="EMBL" id="KB469312">
    <property type="protein sequence ID" value="EPQ50954.1"/>
    <property type="molecule type" value="Genomic_DNA"/>
</dbReference>
<dbReference type="OMA" id="NISQSRX"/>
<dbReference type="OrthoDB" id="3251307at2759"/>
<organism evidence="1 2">
    <name type="scientific">Gloeophyllum trabeum (strain ATCC 11539 / FP-39264 / Madison 617)</name>
    <name type="common">Brown rot fungus</name>
    <dbReference type="NCBI Taxonomy" id="670483"/>
    <lineage>
        <taxon>Eukaryota</taxon>
        <taxon>Fungi</taxon>
        <taxon>Dikarya</taxon>
        <taxon>Basidiomycota</taxon>
        <taxon>Agaricomycotina</taxon>
        <taxon>Agaricomycetes</taxon>
        <taxon>Gloeophyllales</taxon>
        <taxon>Gloeophyllaceae</taxon>
        <taxon>Gloeophyllum</taxon>
    </lineage>
</organism>